<dbReference type="Proteomes" id="UP000637980">
    <property type="component" value="Unassembled WGS sequence"/>
</dbReference>
<dbReference type="InterPro" id="IPR036249">
    <property type="entry name" value="Thioredoxin-like_sf"/>
</dbReference>
<keyword evidence="3" id="KW-1185">Reference proteome</keyword>
<evidence type="ECO:0000313" key="3">
    <source>
        <dbReference type="Proteomes" id="UP000637980"/>
    </source>
</evidence>
<dbReference type="EMBL" id="BMXE01000006">
    <property type="protein sequence ID" value="GHB40588.1"/>
    <property type="molecule type" value="Genomic_DNA"/>
</dbReference>
<keyword evidence="1" id="KW-0732">Signal</keyword>
<accession>A0ABQ3EMF5</accession>
<feature type="chain" id="PRO_5046340983" evidence="1">
    <location>
        <begin position="28"/>
        <end position="157"/>
    </location>
</feature>
<feature type="signal peptide" evidence="1">
    <location>
        <begin position="1"/>
        <end position="27"/>
    </location>
</feature>
<name>A0ABQ3EMF5_9HYPH</name>
<evidence type="ECO:0000313" key="2">
    <source>
        <dbReference type="EMBL" id="GHB40588.1"/>
    </source>
</evidence>
<dbReference type="InterPro" id="IPR007332">
    <property type="entry name" value="DUF411"/>
</dbReference>
<sequence>MISKKNLLAGLFAVALTTGAFSMSAHAEGSKDLTIYKSPYCGCCTAWSDALEEAGFNVTVHATEDMDTIKRQTGVPENMQSCHTAVVDGYVMEGHVPLDAVKRVLAERPDIKGLSVPGMPMGSLGMGEPDAETNYTVYSMPNGMTGQPTVYQQVTGK</sequence>
<proteinExistence type="predicted"/>
<evidence type="ECO:0000256" key="1">
    <source>
        <dbReference type="SAM" id="SignalP"/>
    </source>
</evidence>
<gene>
    <name evidence="2" type="ORF">GCM10007094_32460</name>
</gene>
<dbReference type="Pfam" id="PF04214">
    <property type="entry name" value="DUF411"/>
    <property type="match status" value="1"/>
</dbReference>
<comment type="caution">
    <text evidence="2">The sequence shown here is derived from an EMBL/GenBank/DDBJ whole genome shotgun (WGS) entry which is preliminary data.</text>
</comment>
<dbReference type="RefSeq" id="WP_189437848.1">
    <property type="nucleotide sequence ID" value="NZ_BMXE01000006.1"/>
</dbReference>
<reference evidence="3" key="1">
    <citation type="journal article" date="2019" name="Int. J. Syst. Evol. Microbiol.">
        <title>The Global Catalogue of Microorganisms (GCM) 10K type strain sequencing project: providing services to taxonomists for standard genome sequencing and annotation.</title>
        <authorList>
            <consortium name="The Broad Institute Genomics Platform"/>
            <consortium name="The Broad Institute Genome Sequencing Center for Infectious Disease"/>
            <person name="Wu L."/>
            <person name="Ma J."/>
        </authorList>
    </citation>
    <scope>NUCLEOTIDE SEQUENCE [LARGE SCALE GENOMIC DNA]</scope>
    <source>
        <strain evidence="3">KCTC 12861</strain>
    </source>
</reference>
<protein>
    <submittedName>
        <fullName evidence="2">CopG family transcriptional regulator</fullName>
    </submittedName>
</protein>
<organism evidence="2 3">
    <name type="scientific">Pseudovibrio japonicus</name>
    <dbReference type="NCBI Taxonomy" id="366534"/>
    <lineage>
        <taxon>Bacteria</taxon>
        <taxon>Pseudomonadati</taxon>
        <taxon>Pseudomonadota</taxon>
        <taxon>Alphaproteobacteria</taxon>
        <taxon>Hyphomicrobiales</taxon>
        <taxon>Stappiaceae</taxon>
        <taxon>Pseudovibrio</taxon>
    </lineage>
</organism>
<dbReference type="SUPFAM" id="SSF52833">
    <property type="entry name" value="Thioredoxin-like"/>
    <property type="match status" value="1"/>
</dbReference>